<gene>
    <name evidence="1" type="ORF">IMCC3135_09710</name>
</gene>
<proteinExistence type="predicted"/>
<dbReference type="RefSeq" id="WP_088917403.1">
    <property type="nucleotide sequence ID" value="NZ_CP018632.1"/>
</dbReference>
<evidence type="ECO:0000313" key="2">
    <source>
        <dbReference type="Proteomes" id="UP000250079"/>
    </source>
</evidence>
<protein>
    <submittedName>
        <fullName evidence="1">Uncharacterized protein</fullName>
    </submittedName>
</protein>
<dbReference type="Gene3D" id="3.30.70.1230">
    <property type="entry name" value="Nucleotide cyclase"/>
    <property type="match status" value="1"/>
</dbReference>
<dbReference type="OrthoDB" id="5477002at2"/>
<dbReference type="Proteomes" id="UP000250079">
    <property type="component" value="Chromosome"/>
</dbReference>
<dbReference type="EMBL" id="CP018632">
    <property type="protein sequence ID" value="ASJ72038.1"/>
    <property type="molecule type" value="Genomic_DNA"/>
</dbReference>
<dbReference type="SUPFAM" id="SSF55073">
    <property type="entry name" value="Nucleotide cyclase"/>
    <property type="match status" value="1"/>
</dbReference>
<evidence type="ECO:0000313" key="1">
    <source>
        <dbReference type="EMBL" id="ASJ72038.1"/>
    </source>
</evidence>
<dbReference type="AlphaFoldDB" id="A0A2Z2NQR9"/>
<keyword evidence="2" id="KW-1185">Reference proteome</keyword>
<dbReference type="InterPro" id="IPR029787">
    <property type="entry name" value="Nucleotide_cyclase"/>
</dbReference>
<organism evidence="1 2">
    <name type="scientific">Granulosicoccus antarcticus IMCC3135</name>
    <dbReference type="NCBI Taxonomy" id="1192854"/>
    <lineage>
        <taxon>Bacteria</taxon>
        <taxon>Pseudomonadati</taxon>
        <taxon>Pseudomonadota</taxon>
        <taxon>Gammaproteobacteria</taxon>
        <taxon>Chromatiales</taxon>
        <taxon>Granulosicoccaceae</taxon>
        <taxon>Granulosicoccus</taxon>
    </lineage>
</organism>
<sequence length="724" mass="81920">MNNKKRKRIIEPWIEDAQQLTESDIQQQTSHSLLKRTQAVDDFLSESNIRSTALVAPKGFGKTLMLKMKRMSLESSHRCIPTSAVLDRPLPRPPTLQKNLTSDLKNTELWESLWQIAFSITALKSFCRATDQSNDLSYVRSRLPRASQMVKILDDHHLDTPFSILHEFLSGSPNEVHSAVQVSHHILGGFSRINMPIAIFIDNIDEYLEAYINERPSERTELHAIYLRIWHNGQIGAWHALRRLNGSNPRIKIFISMRKEAYFYATANEPQFANLKAFAKVLSYDRDDMIDIIYNNIRSEQKKKLVDPDKKDAMLQFVGTASEWISNSGTGKPESVLTYWLRHCTTRPRDCVSVGAEISRLGPERRSRATVRATINRVSEERVKSLFTEVGPFLDHFYPKLLADVVKTNVFGIDELTEASMAYAALASETYGASGDACEHVFCALYSLGLVGIVKRDRNRDEGLIQEFAPVGTIALGTMRVLPKAETYLLHPALSDYLAGLDASFLNKMNCHNVIGDGLEWRIESFSRLVLRGDVVGFRENIMNNPSAATGFDSYWHKVYREYTSDLDYAHASDGDSITLADRSSMRVLKVAQCMMRAFEDSDFQLKMRFGGHRGQWKIQHGDDGIARVELSEILGVAARIEPLANPGDILISQHAYENILRRERPDIAKLLKCIKANYSHNINFSSKGEVDISKKLESPECMMLYTVGTLAESCESAQIRTEK</sequence>
<name>A0A2Z2NQR9_9GAMM</name>
<reference evidence="1 2" key="1">
    <citation type="submission" date="2016-12" db="EMBL/GenBank/DDBJ databases">
        <authorList>
            <person name="Song W.-J."/>
            <person name="Kurnit D.M."/>
        </authorList>
    </citation>
    <scope>NUCLEOTIDE SEQUENCE [LARGE SCALE GENOMIC DNA]</scope>
    <source>
        <strain evidence="1 2">IMCC3135</strain>
    </source>
</reference>
<dbReference type="KEGG" id="gai:IMCC3135_09710"/>
<accession>A0A2Z2NQR9</accession>